<name>A0A9D4Z0R8_CHLVU</name>
<gene>
    <name evidence="2" type="ORF">D9Q98_005813</name>
</gene>
<evidence type="ECO:0000313" key="3">
    <source>
        <dbReference type="Proteomes" id="UP001055712"/>
    </source>
</evidence>
<proteinExistence type="predicted"/>
<keyword evidence="3" id="KW-1185">Reference proteome</keyword>
<organism evidence="2 3">
    <name type="scientific">Chlorella vulgaris</name>
    <name type="common">Green alga</name>
    <dbReference type="NCBI Taxonomy" id="3077"/>
    <lineage>
        <taxon>Eukaryota</taxon>
        <taxon>Viridiplantae</taxon>
        <taxon>Chlorophyta</taxon>
        <taxon>core chlorophytes</taxon>
        <taxon>Trebouxiophyceae</taxon>
        <taxon>Chlorellales</taxon>
        <taxon>Chlorellaceae</taxon>
        <taxon>Chlorella clade</taxon>
        <taxon>Chlorella</taxon>
    </lineage>
</organism>
<keyword evidence="1" id="KW-0472">Membrane</keyword>
<evidence type="ECO:0000256" key="1">
    <source>
        <dbReference type="SAM" id="Phobius"/>
    </source>
</evidence>
<reference evidence="2" key="1">
    <citation type="journal article" date="2019" name="Plant J.">
        <title>Chlorella vulgaris genome assembly and annotation reveals the molecular basis for metabolic acclimation to high light conditions.</title>
        <authorList>
            <person name="Cecchin M."/>
            <person name="Marcolungo L."/>
            <person name="Rossato M."/>
            <person name="Girolomoni L."/>
            <person name="Cosentino E."/>
            <person name="Cuine S."/>
            <person name="Li-Beisson Y."/>
            <person name="Delledonne M."/>
            <person name="Ballottari M."/>
        </authorList>
    </citation>
    <scope>NUCLEOTIDE SEQUENCE</scope>
    <source>
        <strain evidence="2">211/11P</strain>
    </source>
</reference>
<protein>
    <submittedName>
        <fullName evidence="2">Uncharacterized protein</fullName>
    </submittedName>
</protein>
<dbReference type="Proteomes" id="UP001055712">
    <property type="component" value="Unassembled WGS sequence"/>
</dbReference>
<reference evidence="2" key="2">
    <citation type="submission" date="2020-11" db="EMBL/GenBank/DDBJ databases">
        <authorList>
            <person name="Cecchin M."/>
            <person name="Marcolungo L."/>
            <person name="Rossato M."/>
            <person name="Girolomoni L."/>
            <person name="Cosentino E."/>
            <person name="Cuine S."/>
            <person name="Li-Beisson Y."/>
            <person name="Delledonne M."/>
            <person name="Ballottari M."/>
        </authorList>
    </citation>
    <scope>NUCLEOTIDE SEQUENCE</scope>
    <source>
        <strain evidence="2">211/11P</strain>
        <tissue evidence="2">Whole cell</tissue>
    </source>
</reference>
<accession>A0A9D4Z0R8</accession>
<keyword evidence="1" id="KW-1133">Transmembrane helix</keyword>
<evidence type="ECO:0000313" key="2">
    <source>
        <dbReference type="EMBL" id="KAI3436396.1"/>
    </source>
</evidence>
<comment type="caution">
    <text evidence="2">The sequence shown here is derived from an EMBL/GenBank/DDBJ whole genome shotgun (WGS) entry which is preliminary data.</text>
</comment>
<dbReference type="AlphaFoldDB" id="A0A9D4Z0R8"/>
<sequence length="143" mass="14740">MLRPVGSYADSSEAAIGELHSLADAALSAAAPGRLARVLTQMQFAWFVGCVLLVPGLGSLFDTYVAALLFLIPLLAWEAIGHAASLYVIHAATKASPAAAPYVGLTGLLTLTAPCPLLACAVPAEPGASCDVYWLHSGVRYCA</sequence>
<dbReference type="EMBL" id="SIDB01000002">
    <property type="protein sequence ID" value="KAI3436396.1"/>
    <property type="molecule type" value="Genomic_DNA"/>
</dbReference>
<keyword evidence="1" id="KW-0812">Transmembrane</keyword>
<feature type="transmembrane region" description="Helical" evidence="1">
    <location>
        <begin position="44"/>
        <end position="61"/>
    </location>
</feature>